<evidence type="ECO:0000313" key="2">
    <source>
        <dbReference type="Proteomes" id="UP000281553"/>
    </source>
</evidence>
<dbReference type="AlphaFoldDB" id="A0A3P7M1U1"/>
<sequence>MLAGSCSPTHPICSTSSLPQLPTFSCMSLILSILDDVEVFEKQKAFELEELMTISDFFNHLIYETVLLMSERKSTPRALMLACRHF</sequence>
<accession>A0A3P7M1U1</accession>
<dbReference type="OrthoDB" id="8068875at2759"/>
<proteinExistence type="predicted"/>
<dbReference type="Proteomes" id="UP000281553">
    <property type="component" value="Unassembled WGS sequence"/>
</dbReference>
<dbReference type="EMBL" id="UYRU01053539">
    <property type="protein sequence ID" value="VDN12291.1"/>
    <property type="molecule type" value="Genomic_DNA"/>
</dbReference>
<evidence type="ECO:0000313" key="1">
    <source>
        <dbReference type="EMBL" id="VDN12291.1"/>
    </source>
</evidence>
<organism evidence="1 2">
    <name type="scientific">Dibothriocephalus latus</name>
    <name type="common">Fish tapeworm</name>
    <name type="synonym">Diphyllobothrium latum</name>
    <dbReference type="NCBI Taxonomy" id="60516"/>
    <lineage>
        <taxon>Eukaryota</taxon>
        <taxon>Metazoa</taxon>
        <taxon>Spiralia</taxon>
        <taxon>Lophotrochozoa</taxon>
        <taxon>Platyhelminthes</taxon>
        <taxon>Cestoda</taxon>
        <taxon>Eucestoda</taxon>
        <taxon>Diphyllobothriidea</taxon>
        <taxon>Diphyllobothriidae</taxon>
        <taxon>Dibothriocephalus</taxon>
    </lineage>
</organism>
<protein>
    <submittedName>
        <fullName evidence="1">Uncharacterized protein</fullName>
    </submittedName>
</protein>
<name>A0A3P7M1U1_DIBLA</name>
<keyword evidence="2" id="KW-1185">Reference proteome</keyword>
<gene>
    <name evidence="1" type="ORF">DILT_LOCUS8122</name>
</gene>
<reference evidence="1 2" key="1">
    <citation type="submission" date="2018-11" db="EMBL/GenBank/DDBJ databases">
        <authorList>
            <consortium name="Pathogen Informatics"/>
        </authorList>
    </citation>
    <scope>NUCLEOTIDE SEQUENCE [LARGE SCALE GENOMIC DNA]</scope>
</reference>